<dbReference type="CDD" id="cd00082">
    <property type="entry name" value="HisKA"/>
    <property type="match status" value="1"/>
</dbReference>
<dbReference type="EMBL" id="HQ020729">
    <property type="protein sequence ID" value="AEL20815.1"/>
    <property type="molecule type" value="Genomic_DNA"/>
</dbReference>
<dbReference type="OrthoDB" id="6192248at2"/>
<proteinExistence type="predicted"/>
<dbReference type="InterPro" id="IPR011006">
    <property type="entry name" value="CheY-like_superfamily"/>
</dbReference>
<evidence type="ECO:0000256" key="1">
    <source>
        <dbReference type="ARBA" id="ARBA00000085"/>
    </source>
</evidence>
<evidence type="ECO:0000259" key="10">
    <source>
        <dbReference type="PROSITE" id="PS50110"/>
    </source>
</evidence>
<dbReference type="RefSeq" id="WP_083820210.1">
    <property type="nucleotide sequence ID" value="NC_015577.1"/>
</dbReference>
<protein>
    <recommendedName>
        <fullName evidence="2">histidine kinase</fullName>
        <ecNumber evidence="2">2.7.13.3</ecNumber>
    </recommendedName>
</protein>
<evidence type="ECO:0000259" key="11">
    <source>
        <dbReference type="PROSITE" id="PS51379"/>
    </source>
</evidence>
<dbReference type="Gene3D" id="3.30.450.40">
    <property type="match status" value="1"/>
</dbReference>
<dbReference type="Gene3D" id="3.30.70.20">
    <property type="match status" value="1"/>
</dbReference>
<dbReference type="Pfam" id="PF00072">
    <property type="entry name" value="Response_reg"/>
    <property type="match status" value="1"/>
</dbReference>
<feature type="domain" description="Response regulatory" evidence="10">
    <location>
        <begin position="864"/>
        <end position="980"/>
    </location>
</feature>
<name>G8CQS2_LEAAZ</name>
<dbReference type="GO" id="GO:0051539">
    <property type="term" value="F:4 iron, 4 sulfur cluster binding"/>
    <property type="evidence" value="ECO:0007669"/>
    <property type="project" value="UniProtKB-KW"/>
</dbReference>
<evidence type="ECO:0000256" key="8">
    <source>
        <dbReference type="PROSITE-ProRule" id="PRU00169"/>
    </source>
</evidence>
<feature type="domain" description="4Fe-4S ferredoxin-type" evidence="11">
    <location>
        <begin position="3"/>
        <end position="32"/>
    </location>
</feature>
<evidence type="ECO:0000256" key="7">
    <source>
        <dbReference type="ARBA" id="ARBA00023014"/>
    </source>
</evidence>
<accession>G8CQS2</accession>
<evidence type="ECO:0000259" key="12">
    <source>
        <dbReference type="PROSITE" id="PS51656"/>
    </source>
</evidence>
<dbReference type="Pfam" id="PF04060">
    <property type="entry name" value="FeS"/>
    <property type="match status" value="1"/>
</dbReference>
<dbReference type="SMART" id="SM00388">
    <property type="entry name" value="HisKA"/>
    <property type="match status" value="1"/>
</dbReference>
<feature type="domain" description="4Fe-4S" evidence="12">
    <location>
        <begin position="361"/>
        <end position="428"/>
    </location>
</feature>
<feature type="modified residue" description="4-aspartylphosphate" evidence="8">
    <location>
        <position position="915"/>
    </location>
</feature>
<dbReference type="FunFam" id="3.30.565.10:FF:000010">
    <property type="entry name" value="Sensor histidine kinase RcsC"/>
    <property type="match status" value="1"/>
</dbReference>
<evidence type="ECO:0000259" key="9">
    <source>
        <dbReference type="PROSITE" id="PS50109"/>
    </source>
</evidence>
<dbReference type="PROSITE" id="PS51379">
    <property type="entry name" value="4FE4S_FER_2"/>
    <property type="match status" value="2"/>
</dbReference>
<sequence>MRKIVGSNQELCVGCNRCIRECPIEMANLTYKDEQGNIKVKVDHNHCIACGACIAVCKHNARHYEDDTEAFFNDLEAGVPITLIAAPSIKTNFPAWPQVLAYFRSKGVKKIYDVSMGADICVWALLRYIERENPGPLITQPCPAIVSYCEIHRPSLLKNLAPLHSPMGCLAVYLKEYEKIEGKIAAISPCISKANEFEDIGIIDYNITYAKLEEYFEYFRISMPTEESGFDHHESGLGAVFPAPGGLKENLELFLGKSVRVDKSEGSTVYQDLDSYAETPEEYRPRIFDVLNCMEGCNIGSGCVKNKNIFHIQSDMNKARQLALEKPNSDFVKNLFDHYDKVFDLQKFKRKYTRPQAYVPEISEREIRLAFALLDKDTWEKQNFNCGACGSNSCREMARKIALHINIPVNCIVNSRDNMEREHQKNLDLYKRNVIYLELVHRIGEYLISVNQDEFQDTVLDVLQDLSITLNSRGVRLWKYFEQDGKGYFQRLYSWPEGNLKEIVPESILSWASLLKAGKNVTRKISEMNQAETEYYGKDSINSIMSAPLSIRGEYWGFISLNSDTERGFSEEDVSVLTACGILIVSSVIERDVTEKLILAREAALAGTRAKSDFLSRMSHEIRTPMNAIIGMTKIAEASNDMEKLRYCLSIIQSSSNHLLGLINDILDMSKIEAGKLELDSAPFNLERMIAKIFSFIGEKAGQKSIKLGLDLAKGIPVRFIGDELRLSQVITNLLSNAVKFTPDGGTINVEAHEIGRKDGVSVLRFSVSDTGIGLTAEQISRLFTAFEQADKNITQRFGGTGLGLTISKSVVEKMNGKIWVESEMGKGSNFIFNVELQRDDAASAESATASISSNEIPDFSNFKLLLAEDIEINREIFISLLEPTGIAIDTAENGRIALNKFKHDPDKYNIIIMDLQMPEMNGLEATRAIRESGTQIPIVAMTANAFKEDVEQCLAAGMNDHLMKPIDLNAVIEKIGKYCGAKNP</sequence>
<dbReference type="Pfam" id="PF02906">
    <property type="entry name" value="Fe_hyd_lg_C"/>
    <property type="match status" value="1"/>
</dbReference>
<dbReference type="InterPro" id="IPR036097">
    <property type="entry name" value="HisK_dim/P_sf"/>
</dbReference>
<dbReference type="Gene3D" id="1.10.287.130">
    <property type="match status" value="1"/>
</dbReference>
<dbReference type="SMART" id="SM00387">
    <property type="entry name" value="HATPase_c"/>
    <property type="match status" value="1"/>
</dbReference>
<dbReference type="SUPFAM" id="SSF52172">
    <property type="entry name" value="CheY-like"/>
    <property type="match status" value="1"/>
</dbReference>
<dbReference type="Gene3D" id="3.40.950.10">
    <property type="entry name" value="Fe-only Hydrogenase (Larger Subunit), Chain L, domain 3"/>
    <property type="match status" value="1"/>
</dbReference>
<gene>
    <name evidence="13" type="primary">hydA2</name>
</gene>
<dbReference type="InterPro" id="IPR036890">
    <property type="entry name" value="HATPase_C_sf"/>
</dbReference>
<dbReference type="InterPro" id="IPR003594">
    <property type="entry name" value="HATPase_dom"/>
</dbReference>
<dbReference type="Gene3D" id="3.40.50.2300">
    <property type="match status" value="1"/>
</dbReference>
<dbReference type="InterPro" id="IPR029016">
    <property type="entry name" value="GAF-like_dom_sf"/>
</dbReference>
<organism evidence="13">
    <name type="scientific">Leadbettera azotonutricia (strain ATCC BAA-888 / DSM 13862 / ZAS-9)</name>
    <name type="common">Treponema azotonutricium</name>
    <dbReference type="NCBI Taxonomy" id="545695"/>
    <lineage>
        <taxon>Bacteria</taxon>
        <taxon>Pseudomonadati</taxon>
        <taxon>Spirochaetota</taxon>
        <taxon>Spirochaetia</taxon>
        <taxon>Spirochaetales</taxon>
        <taxon>Breznakiellaceae</taxon>
        <taxon>Leadbettera</taxon>
    </lineage>
</organism>
<evidence type="ECO:0000256" key="2">
    <source>
        <dbReference type="ARBA" id="ARBA00012438"/>
    </source>
</evidence>
<dbReference type="Pfam" id="PF00512">
    <property type="entry name" value="HisKA"/>
    <property type="match status" value="1"/>
</dbReference>
<feature type="domain" description="4Fe-4S ferredoxin-type" evidence="11">
    <location>
        <begin position="38"/>
        <end position="67"/>
    </location>
</feature>
<dbReference type="InterPro" id="IPR009016">
    <property type="entry name" value="Fe_hydrogenase"/>
</dbReference>
<dbReference type="SUPFAM" id="SSF54862">
    <property type="entry name" value="4Fe-4S ferredoxins"/>
    <property type="match status" value="1"/>
</dbReference>
<evidence type="ECO:0000256" key="4">
    <source>
        <dbReference type="ARBA" id="ARBA00022553"/>
    </source>
</evidence>
<dbReference type="SUPFAM" id="SSF55781">
    <property type="entry name" value="GAF domain-like"/>
    <property type="match status" value="2"/>
</dbReference>
<dbReference type="EC" id="2.7.13.3" evidence="2"/>
<dbReference type="PANTHER" id="PTHR45339">
    <property type="entry name" value="HYBRID SIGNAL TRANSDUCTION HISTIDINE KINASE J"/>
    <property type="match status" value="1"/>
</dbReference>
<keyword evidence="4 8" id="KW-0597">Phosphoprotein</keyword>
<dbReference type="CDD" id="cd17546">
    <property type="entry name" value="REC_hyHK_CKI1_RcsC-like"/>
    <property type="match status" value="1"/>
</dbReference>
<comment type="catalytic activity">
    <reaction evidence="1">
        <text>ATP + protein L-histidine = ADP + protein N-phospho-L-histidine.</text>
        <dbReference type="EC" id="2.7.13.3"/>
    </reaction>
</comment>
<dbReference type="SUPFAM" id="SSF47384">
    <property type="entry name" value="Homodimeric domain of signal transducing histidine kinase"/>
    <property type="match status" value="1"/>
</dbReference>
<dbReference type="PROSITE" id="PS51656">
    <property type="entry name" value="4FE4S"/>
    <property type="match status" value="1"/>
</dbReference>
<dbReference type="GO" id="GO:0046872">
    <property type="term" value="F:metal ion binding"/>
    <property type="evidence" value="ECO:0007669"/>
    <property type="project" value="UniProtKB-KW"/>
</dbReference>
<dbReference type="InterPro" id="IPR003661">
    <property type="entry name" value="HisK_dim/P_dom"/>
</dbReference>
<keyword evidence="6" id="KW-0408">Iron</keyword>
<keyword evidence="5" id="KW-0479">Metal-binding</keyword>
<dbReference type="PROSITE" id="PS50109">
    <property type="entry name" value="HIS_KIN"/>
    <property type="match status" value="1"/>
</dbReference>
<dbReference type="PROSITE" id="PS50110">
    <property type="entry name" value="RESPONSE_REGULATORY"/>
    <property type="match status" value="1"/>
</dbReference>
<dbReference type="Gene3D" id="3.30.565.10">
    <property type="entry name" value="Histidine kinase-like ATPase, C-terminal domain"/>
    <property type="match status" value="1"/>
</dbReference>
<dbReference type="Pfam" id="PF12838">
    <property type="entry name" value="Fer4_7"/>
    <property type="match status" value="1"/>
</dbReference>
<dbReference type="InterPro" id="IPR017900">
    <property type="entry name" value="4Fe4S_Fe_S_CS"/>
</dbReference>
<dbReference type="SUPFAM" id="SSF53920">
    <property type="entry name" value="Fe-only hydrogenase"/>
    <property type="match status" value="1"/>
</dbReference>
<dbReference type="PROSITE" id="PS00198">
    <property type="entry name" value="4FE4S_FER_1"/>
    <property type="match status" value="1"/>
</dbReference>
<evidence type="ECO:0000256" key="3">
    <source>
        <dbReference type="ARBA" id="ARBA00022485"/>
    </source>
</evidence>
<evidence type="ECO:0000256" key="6">
    <source>
        <dbReference type="ARBA" id="ARBA00023004"/>
    </source>
</evidence>
<dbReference type="GO" id="GO:0000155">
    <property type="term" value="F:phosphorelay sensor kinase activity"/>
    <property type="evidence" value="ECO:0007669"/>
    <property type="project" value="InterPro"/>
</dbReference>
<dbReference type="InterPro" id="IPR007202">
    <property type="entry name" value="4Fe-4S_dom"/>
</dbReference>
<dbReference type="SMART" id="SM00448">
    <property type="entry name" value="REC"/>
    <property type="match status" value="1"/>
</dbReference>
<feature type="domain" description="Histidine kinase" evidence="9">
    <location>
        <begin position="617"/>
        <end position="839"/>
    </location>
</feature>
<evidence type="ECO:0000313" key="13">
    <source>
        <dbReference type="EMBL" id="AEL20815.1"/>
    </source>
</evidence>
<keyword evidence="3" id="KW-0004">4Fe-4S</keyword>
<evidence type="ECO:0000256" key="5">
    <source>
        <dbReference type="ARBA" id="ARBA00022723"/>
    </source>
</evidence>
<dbReference type="InterPro" id="IPR017896">
    <property type="entry name" value="4Fe4S_Fe-S-bd"/>
</dbReference>
<dbReference type="Pfam" id="PF02518">
    <property type="entry name" value="HATPase_c"/>
    <property type="match status" value="1"/>
</dbReference>
<dbReference type="AlphaFoldDB" id="G8CQS2"/>
<dbReference type="CDD" id="cd16922">
    <property type="entry name" value="HATPase_EvgS-ArcB-TorS-like"/>
    <property type="match status" value="1"/>
</dbReference>
<dbReference type="InterPro" id="IPR004108">
    <property type="entry name" value="Fe_hydrogenase_lsu_C"/>
</dbReference>
<dbReference type="PRINTS" id="PR00344">
    <property type="entry name" value="BCTRLSENSOR"/>
</dbReference>
<reference evidence="13" key="1">
    <citation type="journal article" date="2012" name="Microb. Ecol.">
        <title>Genomic analysis reveals multiple [FeFe] hydrogenases and hydrogen sensors encoded by treponemes from the H(2)-rich termite gut.</title>
        <authorList>
            <person name="Ballor N.R."/>
            <person name="Paulsen I."/>
            <person name="Leadbetter J.R."/>
        </authorList>
    </citation>
    <scope>NUCLEOTIDE SEQUENCE</scope>
    <source>
        <strain evidence="13">TREAZ_2238</strain>
    </source>
</reference>
<dbReference type="SUPFAM" id="SSF55874">
    <property type="entry name" value="ATPase domain of HSP90 chaperone/DNA topoisomerase II/histidine kinase"/>
    <property type="match status" value="1"/>
</dbReference>
<dbReference type="InterPro" id="IPR005467">
    <property type="entry name" value="His_kinase_dom"/>
</dbReference>
<dbReference type="InterPro" id="IPR004358">
    <property type="entry name" value="Sig_transdc_His_kin-like_C"/>
</dbReference>
<dbReference type="InterPro" id="IPR001789">
    <property type="entry name" value="Sig_transdc_resp-reg_receiver"/>
</dbReference>
<dbReference type="PANTHER" id="PTHR45339:SF5">
    <property type="entry name" value="HISTIDINE KINASE"/>
    <property type="match status" value="1"/>
</dbReference>
<keyword evidence="7" id="KW-0411">Iron-sulfur</keyword>